<dbReference type="Proteomes" id="UP000029981">
    <property type="component" value="Chromosome 3"/>
</dbReference>
<evidence type="ECO:0000313" key="2">
    <source>
        <dbReference type="Proteomes" id="UP000029981"/>
    </source>
</evidence>
<reference evidence="1 2" key="4">
    <citation type="journal article" date="2011" name="BMC Genomics">
        <title>RNA-Seq improves annotation of protein-coding genes in the cucumber genome.</title>
        <authorList>
            <person name="Li Z."/>
            <person name="Zhang Z."/>
            <person name="Yan P."/>
            <person name="Huang S."/>
            <person name="Fei Z."/>
            <person name="Lin K."/>
        </authorList>
    </citation>
    <scope>NUCLEOTIDE SEQUENCE [LARGE SCALE GENOMIC DNA]</scope>
    <source>
        <strain evidence="2">cv. 9930</strain>
    </source>
</reference>
<sequence length="94" mass="10937">MGRNAFTGPTATINRLPPLLFVSVPVLNFHEDFRKSLFLGASKLLKELERQRMVIKRKKKNLKGANQSDVRRRIRYGRWENGGAEVRDLSNRDR</sequence>
<protein>
    <submittedName>
        <fullName evidence="1">Uncharacterized protein</fullName>
    </submittedName>
</protein>
<keyword evidence="2" id="KW-1185">Reference proteome</keyword>
<dbReference type="AlphaFoldDB" id="A0A0A0L8Z8"/>
<dbReference type="EMBL" id="CM002924">
    <property type="protein sequence ID" value="KGN58425.1"/>
    <property type="molecule type" value="Genomic_DNA"/>
</dbReference>
<proteinExistence type="predicted"/>
<reference evidence="1 2" key="3">
    <citation type="journal article" date="2010" name="BMC Genomics">
        <title>Transcriptome sequencing and comparative analysis of cucumber flowers with different sex types.</title>
        <authorList>
            <person name="Guo S."/>
            <person name="Zheng Y."/>
            <person name="Joung J.G."/>
            <person name="Liu S."/>
            <person name="Zhang Z."/>
            <person name="Crasta O.R."/>
            <person name="Sobral B.W."/>
            <person name="Xu Y."/>
            <person name="Huang S."/>
            <person name="Fei Z."/>
        </authorList>
    </citation>
    <scope>NUCLEOTIDE SEQUENCE [LARGE SCALE GENOMIC DNA]</scope>
    <source>
        <strain evidence="2">cv. 9930</strain>
    </source>
</reference>
<name>A0A0A0L8Z8_CUCSA</name>
<evidence type="ECO:0000313" key="1">
    <source>
        <dbReference type="EMBL" id="KGN58425.1"/>
    </source>
</evidence>
<gene>
    <name evidence="1" type="ORF">Csa_3G642660</name>
</gene>
<reference evidence="1 2" key="2">
    <citation type="journal article" date="2009" name="PLoS ONE">
        <title>An integrated genetic and cytogenetic map of the cucumber genome.</title>
        <authorList>
            <person name="Ren Y."/>
            <person name="Zhang Z."/>
            <person name="Liu J."/>
            <person name="Staub J.E."/>
            <person name="Han Y."/>
            <person name="Cheng Z."/>
            <person name="Li X."/>
            <person name="Lu J."/>
            <person name="Miao H."/>
            <person name="Kang H."/>
            <person name="Xie B."/>
            <person name="Gu X."/>
            <person name="Wang X."/>
            <person name="Du Y."/>
            <person name="Jin W."/>
            <person name="Huang S."/>
        </authorList>
    </citation>
    <scope>NUCLEOTIDE SEQUENCE [LARGE SCALE GENOMIC DNA]</scope>
    <source>
        <strain evidence="2">cv. 9930</strain>
    </source>
</reference>
<dbReference type="Gramene" id="KGN58425">
    <property type="protein sequence ID" value="KGN58425"/>
    <property type="gene ID" value="Csa_3G642660"/>
</dbReference>
<reference evidence="1 2" key="1">
    <citation type="journal article" date="2009" name="Nat. Genet.">
        <title>The genome of the cucumber, Cucumis sativus L.</title>
        <authorList>
            <person name="Huang S."/>
            <person name="Li R."/>
            <person name="Zhang Z."/>
            <person name="Li L."/>
            <person name="Gu X."/>
            <person name="Fan W."/>
            <person name="Lucas W.J."/>
            <person name="Wang X."/>
            <person name="Xie B."/>
            <person name="Ni P."/>
            <person name="Ren Y."/>
            <person name="Zhu H."/>
            <person name="Li J."/>
            <person name="Lin K."/>
            <person name="Jin W."/>
            <person name="Fei Z."/>
            <person name="Li G."/>
            <person name="Staub J."/>
            <person name="Kilian A."/>
            <person name="van der Vossen E.A."/>
            <person name="Wu Y."/>
            <person name="Guo J."/>
            <person name="He J."/>
            <person name="Jia Z."/>
            <person name="Ren Y."/>
            <person name="Tian G."/>
            <person name="Lu Y."/>
            <person name="Ruan J."/>
            <person name="Qian W."/>
            <person name="Wang M."/>
            <person name="Huang Q."/>
            <person name="Li B."/>
            <person name="Xuan Z."/>
            <person name="Cao J."/>
            <person name="Asan"/>
            <person name="Wu Z."/>
            <person name="Zhang J."/>
            <person name="Cai Q."/>
            <person name="Bai Y."/>
            <person name="Zhao B."/>
            <person name="Han Y."/>
            <person name="Li Y."/>
            <person name="Li X."/>
            <person name="Wang S."/>
            <person name="Shi Q."/>
            <person name="Liu S."/>
            <person name="Cho W.K."/>
            <person name="Kim J.Y."/>
            <person name="Xu Y."/>
            <person name="Heller-Uszynska K."/>
            <person name="Miao H."/>
            <person name="Cheng Z."/>
            <person name="Zhang S."/>
            <person name="Wu J."/>
            <person name="Yang Y."/>
            <person name="Kang H."/>
            <person name="Li M."/>
            <person name="Liang H."/>
            <person name="Ren X."/>
            <person name="Shi Z."/>
            <person name="Wen M."/>
            <person name="Jian M."/>
            <person name="Yang H."/>
            <person name="Zhang G."/>
            <person name="Yang Z."/>
            <person name="Chen R."/>
            <person name="Liu S."/>
            <person name="Li J."/>
            <person name="Ma L."/>
            <person name="Liu H."/>
            <person name="Zhou Y."/>
            <person name="Zhao J."/>
            <person name="Fang X."/>
            <person name="Li G."/>
            <person name="Fang L."/>
            <person name="Li Y."/>
            <person name="Liu D."/>
            <person name="Zheng H."/>
            <person name="Zhang Y."/>
            <person name="Qin N."/>
            <person name="Li Z."/>
            <person name="Yang G."/>
            <person name="Yang S."/>
            <person name="Bolund L."/>
            <person name="Kristiansen K."/>
            <person name="Zheng H."/>
            <person name="Li S."/>
            <person name="Zhang X."/>
            <person name="Yang H."/>
            <person name="Wang J."/>
            <person name="Sun R."/>
            <person name="Zhang B."/>
            <person name="Jiang S."/>
            <person name="Wang J."/>
            <person name="Du Y."/>
            <person name="Li S."/>
        </authorList>
    </citation>
    <scope>NUCLEOTIDE SEQUENCE [LARGE SCALE GENOMIC DNA]</scope>
    <source>
        <strain evidence="2">cv. 9930</strain>
    </source>
</reference>
<accession>A0A0A0L8Z8</accession>
<organism evidence="1 2">
    <name type="scientific">Cucumis sativus</name>
    <name type="common">Cucumber</name>
    <dbReference type="NCBI Taxonomy" id="3659"/>
    <lineage>
        <taxon>Eukaryota</taxon>
        <taxon>Viridiplantae</taxon>
        <taxon>Streptophyta</taxon>
        <taxon>Embryophyta</taxon>
        <taxon>Tracheophyta</taxon>
        <taxon>Spermatophyta</taxon>
        <taxon>Magnoliopsida</taxon>
        <taxon>eudicotyledons</taxon>
        <taxon>Gunneridae</taxon>
        <taxon>Pentapetalae</taxon>
        <taxon>rosids</taxon>
        <taxon>fabids</taxon>
        <taxon>Cucurbitales</taxon>
        <taxon>Cucurbitaceae</taxon>
        <taxon>Benincaseae</taxon>
        <taxon>Cucumis</taxon>
    </lineage>
</organism>